<keyword evidence="3" id="KW-1185">Reference proteome</keyword>
<proteinExistence type="predicted"/>
<feature type="domain" description="MADF" evidence="1">
    <location>
        <begin position="15"/>
        <end position="41"/>
    </location>
</feature>
<dbReference type="GO" id="GO:0005634">
    <property type="term" value="C:nucleus"/>
    <property type="evidence" value="ECO:0007669"/>
    <property type="project" value="TreeGrafter"/>
</dbReference>
<dbReference type="SMART" id="SM00595">
    <property type="entry name" value="MADF"/>
    <property type="match status" value="1"/>
</dbReference>
<accession>A0AAW2G1Q4</accession>
<dbReference type="EMBL" id="JADYXP020000007">
    <property type="protein sequence ID" value="KAL0120442.1"/>
    <property type="molecule type" value="Genomic_DNA"/>
</dbReference>
<dbReference type="PANTHER" id="PTHR12243:SF67">
    <property type="entry name" value="COREPRESSOR OF PANGOLIN, ISOFORM A-RELATED"/>
    <property type="match status" value="1"/>
</dbReference>
<evidence type="ECO:0000313" key="2">
    <source>
        <dbReference type="EMBL" id="KAL0120442.1"/>
    </source>
</evidence>
<comment type="caution">
    <text evidence="2">The sequence shown here is derived from an EMBL/GenBank/DDBJ whole genome shotgun (WGS) entry which is preliminary data.</text>
</comment>
<dbReference type="Pfam" id="PF10545">
    <property type="entry name" value="MADF_DNA_bdg"/>
    <property type="match status" value="1"/>
</dbReference>
<protein>
    <recommendedName>
        <fullName evidence="1">MADF domain-containing protein</fullName>
    </recommendedName>
</protein>
<organism evidence="2 3">
    <name type="scientific">Cardiocondyla obscurior</name>
    <dbReference type="NCBI Taxonomy" id="286306"/>
    <lineage>
        <taxon>Eukaryota</taxon>
        <taxon>Metazoa</taxon>
        <taxon>Ecdysozoa</taxon>
        <taxon>Arthropoda</taxon>
        <taxon>Hexapoda</taxon>
        <taxon>Insecta</taxon>
        <taxon>Pterygota</taxon>
        <taxon>Neoptera</taxon>
        <taxon>Endopterygota</taxon>
        <taxon>Hymenoptera</taxon>
        <taxon>Apocrita</taxon>
        <taxon>Aculeata</taxon>
        <taxon>Formicoidea</taxon>
        <taxon>Formicidae</taxon>
        <taxon>Myrmicinae</taxon>
        <taxon>Cardiocondyla</taxon>
    </lineage>
</organism>
<dbReference type="InterPro" id="IPR006578">
    <property type="entry name" value="MADF-dom"/>
</dbReference>
<dbReference type="InterPro" id="IPR039353">
    <property type="entry name" value="TF_Adf1"/>
</dbReference>
<name>A0AAW2G1Q4_9HYME</name>
<dbReference type="GO" id="GO:0006357">
    <property type="term" value="P:regulation of transcription by RNA polymerase II"/>
    <property type="evidence" value="ECO:0007669"/>
    <property type="project" value="TreeGrafter"/>
</dbReference>
<sequence>MEDIDTLETINDEVLIALVKENPVLYDKKHRNYKNQKVKKNTRWNQLRNQLGKKLREMKTKPANGSSAKKVEWHLMGPMSFFIPYISHRKKKINNSVNCSLEQSTSALSKLIKTVKSSISESIILKVDQQKTKNPFAETIFVAFDQVPAVQEIDCLIDILNMIKTYHNT</sequence>
<evidence type="ECO:0000313" key="3">
    <source>
        <dbReference type="Proteomes" id="UP001430953"/>
    </source>
</evidence>
<dbReference type="PANTHER" id="PTHR12243">
    <property type="entry name" value="MADF DOMAIN TRANSCRIPTION FACTOR"/>
    <property type="match status" value="1"/>
</dbReference>
<dbReference type="GO" id="GO:0005667">
    <property type="term" value="C:transcription regulator complex"/>
    <property type="evidence" value="ECO:0007669"/>
    <property type="project" value="TreeGrafter"/>
</dbReference>
<dbReference type="Proteomes" id="UP001430953">
    <property type="component" value="Unassembled WGS sequence"/>
</dbReference>
<evidence type="ECO:0000259" key="1">
    <source>
        <dbReference type="Pfam" id="PF10545"/>
    </source>
</evidence>
<reference evidence="2 3" key="1">
    <citation type="submission" date="2023-03" db="EMBL/GenBank/DDBJ databases">
        <title>High recombination rates correlate with genetic variation in Cardiocondyla obscurior ants.</title>
        <authorList>
            <person name="Errbii M."/>
        </authorList>
    </citation>
    <scope>NUCLEOTIDE SEQUENCE [LARGE SCALE GENOMIC DNA]</scope>
    <source>
        <strain evidence="2">Alpha-2009</strain>
        <tissue evidence="2">Whole body</tissue>
    </source>
</reference>
<dbReference type="AlphaFoldDB" id="A0AAW2G1Q4"/>
<gene>
    <name evidence="2" type="ORF">PUN28_008268</name>
</gene>